<dbReference type="RefSeq" id="WP_039187532.1">
    <property type="nucleotide sequence ID" value="NZ_CAUFSP010000028.1"/>
</dbReference>
<evidence type="ECO:0000256" key="1">
    <source>
        <dbReference type="ARBA" id="ARBA00022428"/>
    </source>
</evidence>
<dbReference type="Proteomes" id="UP000218796">
    <property type="component" value="Unassembled WGS sequence"/>
</dbReference>
<keyword evidence="7" id="KW-1185">Reference proteome</keyword>
<comment type="caution">
    <text evidence="6">The sequence shown here is derived from an EMBL/GenBank/DDBJ whole genome shotgun (WGS) entry which is preliminary data.</text>
</comment>
<reference evidence="6 7" key="1">
    <citation type="submission" date="2017-08" db="EMBL/GenBank/DDBJ databases">
        <title>Draft Genome Sequence of Hafnia alvei CITHA-6 Isolated from Raw Bovine Milk.</title>
        <authorList>
            <person name="Culligan E.P."/>
            <person name="Mcsweeney A."/>
            <person name="O'Doherty C."/>
            <person name="Gleeson E."/>
            <person name="O'Riordan D."/>
            <person name="Sleator R.D."/>
        </authorList>
    </citation>
    <scope>NUCLEOTIDE SEQUENCE [LARGE SCALE GENOMIC DNA]</scope>
    <source>
        <strain evidence="6 7">CITHA-6</strain>
    </source>
</reference>
<feature type="domain" description="AB hydrolase-1" evidence="5">
    <location>
        <begin position="20"/>
        <end position="246"/>
    </location>
</feature>
<protein>
    <recommendedName>
        <fullName evidence="3 4">2-succinyl-6-hydroxy-2,4-cyclohexadiene-1-carboxylate synthase</fullName>
        <shortName evidence="3">SHCHC synthase</shortName>
        <ecNumber evidence="3 4">4.2.99.20</ecNumber>
    </recommendedName>
</protein>
<sequence>MILAAHYLPVKIETAEHPTVVWLHGFLGSAEEWLELAVQLPNFAHLLVDLPGHGGSAELSVADFAVVDASLRDTLKHYAISSYALIGYSLGGRVAMYHAVQDPAGLRALLVEGGNPGLKTQNERTARIEHDTRWAERFRSQPLREVLSDWYRQPVFAELNEAERECLVELRSAQMGEPLAAMLEATSLGKQPLLTPSLKTLAIPFVYLCGERDAKFQQLAVESDLPARIIADAGHNAHRANPNEFVTQVRDFLTKHL</sequence>
<dbReference type="InterPro" id="IPR029058">
    <property type="entry name" value="AB_hydrolase_fold"/>
</dbReference>
<dbReference type="SUPFAM" id="SSF53474">
    <property type="entry name" value="alpha/beta-Hydrolases"/>
    <property type="match status" value="1"/>
</dbReference>
<dbReference type="AlphaFoldDB" id="A0A2A2ME75"/>
<evidence type="ECO:0000259" key="5">
    <source>
        <dbReference type="Pfam" id="PF12697"/>
    </source>
</evidence>
<name>A0A2A2ME75_9GAMM</name>
<dbReference type="GO" id="GO:0009234">
    <property type="term" value="P:menaquinone biosynthetic process"/>
    <property type="evidence" value="ECO:0007669"/>
    <property type="project" value="UniProtKB-UniRule"/>
</dbReference>
<evidence type="ECO:0000256" key="3">
    <source>
        <dbReference type="HAMAP-Rule" id="MF_01660"/>
    </source>
</evidence>
<dbReference type="EC" id="4.2.99.20" evidence="3 4"/>
<dbReference type="Gene3D" id="3.40.50.1820">
    <property type="entry name" value="alpha/beta hydrolase"/>
    <property type="match status" value="1"/>
</dbReference>
<comment type="similarity">
    <text evidence="3">Belongs to the AB hydrolase superfamily. MenH family.</text>
</comment>
<dbReference type="HAMAP" id="MF_01660">
    <property type="entry name" value="MenH"/>
    <property type="match status" value="1"/>
</dbReference>
<keyword evidence="1 3" id="KW-0474">Menaquinone biosynthesis</keyword>
<comment type="pathway">
    <text evidence="3">Quinol/quinone metabolism; menaquinone biosynthesis.</text>
</comment>
<dbReference type="NCBIfam" id="TIGR03695">
    <property type="entry name" value="menH_SHCHC"/>
    <property type="match status" value="1"/>
</dbReference>
<comment type="function">
    <text evidence="3">Catalyzes a proton abstraction reaction that results in 2,5-elimination of pyruvate from 2-succinyl-5-enolpyruvyl-6-hydroxy-3-cyclohexene-1-carboxylate (SEPHCHC) and the formation of 2-succinyl-6-hydroxy-2,4-cyclohexadiene-1-carboxylate (SHCHC).</text>
</comment>
<accession>A0A2A2ME75</accession>
<proteinExistence type="inferred from homology"/>
<dbReference type="PANTHER" id="PTHR42916">
    <property type="entry name" value="2-SUCCINYL-5-ENOLPYRUVYL-6-HYDROXY-3-CYCLOHEXENE-1-CARBOXYLATE SYNTHASE"/>
    <property type="match status" value="1"/>
</dbReference>
<evidence type="ECO:0000256" key="2">
    <source>
        <dbReference type="ARBA" id="ARBA00023239"/>
    </source>
</evidence>
<comment type="pathway">
    <text evidence="3">Quinol/quinone metabolism; 1,4-dihydroxy-2-naphthoate biosynthesis; 1,4-dihydroxy-2-naphthoate from chorismate: step 3/7.</text>
</comment>
<dbReference type="OrthoDB" id="9808398at2"/>
<dbReference type="InterPro" id="IPR000073">
    <property type="entry name" value="AB_hydrolase_1"/>
</dbReference>
<dbReference type="UniPathway" id="UPA00079"/>
<evidence type="ECO:0000313" key="6">
    <source>
        <dbReference type="EMBL" id="PAV97188.1"/>
    </source>
</evidence>
<dbReference type="UniPathway" id="UPA01057">
    <property type="reaction ID" value="UER00900"/>
</dbReference>
<dbReference type="Pfam" id="PF12697">
    <property type="entry name" value="Abhydrolase_6"/>
    <property type="match status" value="1"/>
</dbReference>
<organism evidence="6 7">
    <name type="scientific">Hafnia paralvei</name>
    <dbReference type="NCBI Taxonomy" id="546367"/>
    <lineage>
        <taxon>Bacteria</taxon>
        <taxon>Pseudomonadati</taxon>
        <taxon>Pseudomonadota</taxon>
        <taxon>Gammaproteobacteria</taxon>
        <taxon>Enterobacterales</taxon>
        <taxon>Hafniaceae</taxon>
        <taxon>Hafnia</taxon>
    </lineage>
</organism>
<dbReference type="InterPro" id="IPR022485">
    <property type="entry name" value="SHCHC_synthase_MenH"/>
</dbReference>
<dbReference type="GO" id="GO:0070205">
    <property type="term" value="F:2-succinyl-6-hydroxy-2,4-cyclohexadiene-1-carboxylate synthase activity"/>
    <property type="evidence" value="ECO:0007669"/>
    <property type="project" value="UniProtKB-UniRule"/>
</dbReference>
<dbReference type="NCBIfam" id="NF008340">
    <property type="entry name" value="PRK11126.1"/>
    <property type="match status" value="1"/>
</dbReference>
<evidence type="ECO:0000313" key="7">
    <source>
        <dbReference type="Proteomes" id="UP000218796"/>
    </source>
</evidence>
<dbReference type="PANTHER" id="PTHR42916:SF1">
    <property type="entry name" value="PROTEIN PHYLLO, CHLOROPLASTIC"/>
    <property type="match status" value="1"/>
</dbReference>
<dbReference type="EMBL" id="NQMS01000002">
    <property type="protein sequence ID" value="PAV97188.1"/>
    <property type="molecule type" value="Genomic_DNA"/>
</dbReference>
<comment type="subunit">
    <text evidence="3">Monomer.</text>
</comment>
<evidence type="ECO:0000256" key="4">
    <source>
        <dbReference type="NCBIfam" id="TIGR03695"/>
    </source>
</evidence>
<comment type="catalytic activity">
    <reaction evidence="3">
        <text>5-enolpyruvoyl-6-hydroxy-2-succinyl-cyclohex-3-ene-1-carboxylate = (1R,6R)-6-hydroxy-2-succinyl-cyclohexa-2,4-diene-1-carboxylate + pyruvate</text>
        <dbReference type="Rhea" id="RHEA:25597"/>
        <dbReference type="ChEBI" id="CHEBI:15361"/>
        <dbReference type="ChEBI" id="CHEBI:58689"/>
        <dbReference type="ChEBI" id="CHEBI:58818"/>
        <dbReference type="EC" id="4.2.99.20"/>
    </reaction>
</comment>
<gene>
    <name evidence="3" type="primary">menH</name>
    <name evidence="6" type="ORF">CJD50_05870</name>
</gene>
<keyword evidence="2 3" id="KW-0456">Lyase</keyword>